<accession>A0A1I6T9N6</accession>
<dbReference type="AlphaFoldDB" id="A0A1I6T9N6"/>
<name>A0A1I6T9N6_9ACTN</name>
<proteinExistence type="predicted"/>
<protein>
    <submittedName>
        <fullName evidence="1">Uncharacterized protein</fullName>
    </submittedName>
</protein>
<reference evidence="2" key="1">
    <citation type="submission" date="2016-10" db="EMBL/GenBank/DDBJ databases">
        <authorList>
            <person name="Varghese N."/>
            <person name="Submissions S."/>
        </authorList>
    </citation>
    <scope>NUCLEOTIDE SEQUENCE [LARGE SCALE GENOMIC DNA]</scope>
    <source>
        <strain evidence="2">CGMCC 4.7047</strain>
    </source>
</reference>
<evidence type="ECO:0000313" key="2">
    <source>
        <dbReference type="Proteomes" id="UP000198873"/>
    </source>
</evidence>
<dbReference type="EMBL" id="FPAB01000004">
    <property type="protein sequence ID" value="SFS85931.1"/>
    <property type="molecule type" value="Genomic_DNA"/>
</dbReference>
<dbReference type="Proteomes" id="UP000198873">
    <property type="component" value="Unassembled WGS sequence"/>
</dbReference>
<dbReference type="STRING" id="1176198.SAMN05444716_104495"/>
<sequence length="144" mass="15002">MPVGTAWDVARVTHAVGALTVARARVLGVRLGAVLDAPLRGAIEFVVPLGTSVSWPPLPGTRCVGRGAIRWPTPLAAVGSHRHALCGRRWLVPPVPMEPLATNGSELCEAMGAAIAHLRLASAALTPGRELPASHPAVRSVRPE</sequence>
<evidence type="ECO:0000313" key="1">
    <source>
        <dbReference type="EMBL" id="SFS85931.1"/>
    </source>
</evidence>
<gene>
    <name evidence="1" type="ORF">SAMN05444716_104495</name>
</gene>
<organism evidence="1 2">
    <name type="scientific">Streptomyces harbinensis</name>
    <dbReference type="NCBI Taxonomy" id="1176198"/>
    <lineage>
        <taxon>Bacteria</taxon>
        <taxon>Bacillati</taxon>
        <taxon>Actinomycetota</taxon>
        <taxon>Actinomycetes</taxon>
        <taxon>Kitasatosporales</taxon>
        <taxon>Streptomycetaceae</taxon>
        <taxon>Streptomyces</taxon>
    </lineage>
</organism>
<keyword evidence="2" id="KW-1185">Reference proteome</keyword>